<evidence type="ECO:0000256" key="1">
    <source>
        <dbReference type="SAM" id="SignalP"/>
    </source>
</evidence>
<dbReference type="Proteomes" id="UP000076404">
    <property type="component" value="Chromosome"/>
</dbReference>
<dbReference type="KEGG" id="gph:GEMMAAP_13145"/>
<name>A0A143BLN0_9BACT</name>
<dbReference type="RefSeq" id="WP_026848809.1">
    <property type="nucleotide sequence ID" value="NZ_CP011454.1"/>
</dbReference>
<feature type="chain" id="PRO_5007506858" evidence="1">
    <location>
        <begin position="19"/>
        <end position="165"/>
    </location>
</feature>
<organism evidence="2 3">
    <name type="scientific">Gemmatimonas phototrophica</name>
    <dbReference type="NCBI Taxonomy" id="1379270"/>
    <lineage>
        <taxon>Bacteria</taxon>
        <taxon>Pseudomonadati</taxon>
        <taxon>Gemmatimonadota</taxon>
        <taxon>Gemmatimonadia</taxon>
        <taxon>Gemmatimonadales</taxon>
        <taxon>Gemmatimonadaceae</taxon>
        <taxon>Gemmatimonas</taxon>
    </lineage>
</organism>
<evidence type="ECO:0000313" key="3">
    <source>
        <dbReference type="Proteomes" id="UP000076404"/>
    </source>
</evidence>
<dbReference type="AlphaFoldDB" id="A0A143BLN0"/>
<accession>A0A143BLN0</accession>
<dbReference type="STRING" id="1379270.GEMMAAP_13145"/>
<reference evidence="2 3" key="1">
    <citation type="journal article" date="2014" name="Proc. Natl. Acad. Sci. U.S.A.">
        <title>Functional type 2 photosynthetic reaction centers found in the rare bacterial phylum Gemmatimonadetes.</title>
        <authorList>
            <person name="Zeng Y."/>
            <person name="Feng F."/>
            <person name="Medova H."/>
            <person name="Dean J."/>
            <person name="Koblizek M."/>
        </authorList>
    </citation>
    <scope>NUCLEOTIDE SEQUENCE [LARGE SCALE GENOMIC DNA]</scope>
    <source>
        <strain evidence="2 3">AP64</strain>
    </source>
</reference>
<evidence type="ECO:0000313" key="2">
    <source>
        <dbReference type="EMBL" id="AMW05495.1"/>
    </source>
</evidence>
<dbReference type="EMBL" id="CP011454">
    <property type="protein sequence ID" value="AMW05495.1"/>
    <property type="molecule type" value="Genomic_DNA"/>
</dbReference>
<keyword evidence="3" id="KW-1185">Reference proteome</keyword>
<feature type="signal peptide" evidence="1">
    <location>
        <begin position="1"/>
        <end position="18"/>
    </location>
</feature>
<keyword evidence="1" id="KW-0732">Signal</keyword>
<sequence>MHTLLAIATLAISLSALADSLPGRYVLDRDASEDVTAVVESAIANVSRLKRNRMRSELLAQLRPSPTLMIRAEASGFVITDSEGRVLRAIPGAPTARITTPRGEAATVDAYTRNDTLVVRIQSPAARREQLFMANATELIVASTYTLNALDAPIRLRMVYRREAQ</sequence>
<proteinExistence type="predicted"/>
<gene>
    <name evidence="2" type="ORF">GEMMAAP_13145</name>
</gene>
<protein>
    <submittedName>
        <fullName evidence="2">Uncharacterized protein</fullName>
    </submittedName>
</protein>
<reference evidence="2 3" key="2">
    <citation type="journal article" date="2016" name="Environ. Microbiol. Rep.">
        <title>Metagenomic evidence for the presence of phototrophic Gemmatimonadetes bacteria in diverse environments.</title>
        <authorList>
            <person name="Zeng Y."/>
            <person name="Baumbach J."/>
            <person name="Barbosa E.G."/>
            <person name="Azevedo V."/>
            <person name="Zhang C."/>
            <person name="Koblizek M."/>
        </authorList>
    </citation>
    <scope>NUCLEOTIDE SEQUENCE [LARGE SCALE GENOMIC DNA]</scope>
    <source>
        <strain evidence="2 3">AP64</strain>
    </source>
</reference>